<feature type="region of interest" description="Disordered" evidence="1">
    <location>
        <begin position="1156"/>
        <end position="1178"/>
    </location>
</feature>
<feature type="region of interest" description="Disordered" evidence="1">
    <location>
        <begin position="968"/>
        <end position="1045"/>
    </location>
</feature>
<protein>
    <submittedName>
        <fullName evidence="2">Uncharacterized protein</fullName>
    </submittedName>
</protein>
<evidence type="ECO:0000313" key="3">
    <source>
        <dbReference type="Proteomes" id="UP001530377"/>
    </source>
</evidence>
<feature type="non-terminal residue" evidence="2">
    <location>
        <position position="1"/>
    </location>
</feature>
<proteinExistence type="predicted"/>
<gene>
    <name evidence="2" type="ORF">ACHAXA_006384</name>
</gene>
<keyword evidence="3" id="KW-1185">Reference proteome</keyword>
<dbReference type="EMBL" id="JALLPB020000060">
    <property type="protein sequence ID" value="KAL3822599.1"/>
    <property type="molecule type" value="Genomic_DNA"/>
</dbReference>
<comment type="caution">
    <text evidence="2">The sequence shown here is derived from an EMBL/GenBank/DDBJ whole genome shotgun (WGS) entry which is preliminary data.</text>
</comment>
<accession>A0ABD3SDJ8</accession>
<organism evidence="2 3">
    <name type="scientific">Cyclostephanos tholiformis</name>
    <dbReference type="NCBI Taxonomy" id="382380"/>
    <lineage>
        <taxon>Eukaryota</taxon>
        <taxon>Sar</taxon>
        <taxon>Stramenopiles</taxon>
        <taxon>Ochrophyta</taxon>
        <taxon>Bacillariophyta</taxon>
        <taxon>Coscinodiscophyceae</taxon>
        <taxon>Thalassiosirophycidae</taxon>
        <taxon>Stephanodiscales</taxon>
        <taxon>Stephanodiscaceae</taxon>
        <taxon>Cyclostephanos</taxon>
    </lineage>
</organism>
<evidence type="ECO:0000256" key="1">
    <source>
        <dbReference type="SAM" id="MobiDB-lite"/>
    </source>
</evidence>
<sequence>GWLHNSTKTMKFRPLCIDYHSRAREIVATKREILAHRIALRSLPNLSSTPCDRRRGTSQSEDSIGPAGGRGDPPLGSGEKKTDSTPRANDGRIDDIDYETTVKVHERLDESNVDSLGLAQQSNADANKRRDGSRARILWCMDMLGAAVHPSECTFRSIEPVTNGPVRGNKIPIAQELPKLLADNAKLYSDQVDKKLDAVIASLETGRSRFDSTSGHVFGVSSDEPMQSGFYEVPHRATFAETMKVVYGRTSGFCDFDDSCLDLDPDQENALNSQIWTQHVNDMPTTTSIYLRHDPDDFAKVYSLQSLISCANTSFASYVKRSFRPQLFTTTSDGLGMIRARAENLGTLSAEPSFDASVYGISRSSKKYGNKLLSDSVPFDDDSSMGQITDNFRITATYNDTDKDMAQTGVLALVDSTRRYTIRLDPEFDPQHLLLPKNERMIHERMMSLYEMFNASSIITLLQRPGRFEESLEVSLHQPKDIRHLEFFSTPLKICKESNEEDDSLESLLSVYETRASMSSMKFQPRKIRLDADINTPVLLGEMLLGNGDQLLKDNAKKSVLPSNLKLPLLYDMLTSPRKLMIIAGRQSGGVSQKHFVESPSRVSNMFALKNLVNSSRVTSLFLPECIVENSTGVCAGSNAPISRRMDPMPTAIASAIRAHVQHDPKTIKKGDIKFLQEQCSTYPVAPWFACYSSGSWVSTKLSELDENILKKKRNTFCDNAKSKLYDEGIRCLLFTGCSSKRNVNFKFSYRGFLTNQVVEPHVFQRRYNSMVQVDKFHNRKRNQNTLGGRSPSPAHEALFTPMVLRVYAEAFARHEKLNSTGRSAPYSVKMKTSRHGQGQITASMTNKKNLSKGKTEFFIDTESIEKLATCFKSRLAQEADTNNGDSDCGRAFEALGKNCLKTRGELLHLLTKARELEVEKKSYFADLAVANRSFLGTGNIVAEVGVDTLYSSPHLVGTIGLAVPDNYHRGEKRKTESDPSLKEHKKKKKSKKEKKKDKKRKEKIKRHRKQKLGDDGPNDESKKCKASETKSQEKQSRKSSSASLNKTSIRVLLPSIPLGMTPIIPSNKLEARKNLGAVEQSKPQNERVAELAIKDPHYSPAEIETFPVSFAALNSKSFHGSETEARCKQWAGQSRKFEHNATGIDEMSRHEDVDNGEFNGNESSLTNESINAPSQVRSPRNLLTSENFLETFGHVVAELASGRWRNALSVSENSGFDDSTLEITVIDSPLLDVTGVDIEFSDDSAAVVQYLSSWSENDQNGRGNVSSVQRGARAFIRRLVVLAASGRYNAIHVILCVDVDMSSALSGELVTLQNAVIQQTGCPVERVSFEYVGPRALSASIAMLLMSTPPEIGGHHSISDQIVQERAWFLIALVPTMTMHMALRCCLEYSSGSNSLSDLFEVARSTSRDMFPYKMDGILSKCASDQLWSVVNIDVLHAY</sequence>
<feature type="compositionally biased region" description="Basic and acidic residues" evidence="1">
    <location>
        <begin position="78"/>
        <end position="96"/>
    </location>
</feature>
<feature type="compositionally biased region" description="Basic and acidic residues" evidence="1">
    <location>
        <begin position="968"/>
        <end position="983"/>
    </location>
</feature>
<feature type="region of interest" description="Disordered" evidence="1">
    <location>
        <begin position="45"/>
        <end position="96"/>
    </location>
</feature>
<feature type="compositionally biased region" description="Basic residues" evidence="1">
    <location>
        <begin position="984"/>
        <end position="1011"/>
    </location>
</feature>
<feature type="compositionally biased region" description="Polar residues" evidence="1">
    <location>
        <begin position="1159"/>
        <end position="1178"/>
    </location>
</feature>
<dbReference type="Proteomes" id="UP001530377">
    <property type="component" value="Unassembled WGS sequence"/>
</dbReference>
<feature type="compositionally biased region" description="Basic and acidic residues" evidence="1">
    <location>
        <begin position="1012"/>
        <end position="1037"/>
    </location>
</feature>
<evidence type="ECO:0000313" key="2">
    <source>
        <dbReference type="EMBL" id="KAL3822599.1"/>
    </source>
</evidence>
<name>A0ABD3SDJ8_9STRA</name>
<reference evidence="2 3" key="1">
    <citation type="submission" date="2024-10" db="EMBL/GenBank/DDBJ databases">
        <title>Updated reference genomes for cyclostephanoid diatoms.</title>
        <authorList>
            <person name="Roberts W.R."/>
            <person name="Alverson A.J."/>
        </authorList>
    </citation>
    <scope>NUCLEOTIDE SEQUENCE [LARGE SCALE GENOMIC DNA]</scope>
    <source>
        <strain evidence="2 3">AJA228-03</strain>
    </source>
</reference>